<dbReference type="SUPFAM" id="SSF52172">
    <property type="entry name" value="CheY-like"/>
    <property type="match status" value="1"/>
</dbReference>
<dbReference type="SMART" id="SM00421">
    <property type="entry name" value="HTH_LUXR"/>
    <property type="match status" value="1"/>
</dbReference>
<dbReference type="Proteomes" id="UP001595765">
    <property type="component" value="Unassembled WGS sequence"/>
</dbReference>
<evidence type="ECO:0000256" key="2">
    <source>
        <dbReference type="ARBA" id="ARBA00023125"/>
    </source>
</evidence>
<sequence length="195" mass="20617">MRRGLEDLVSNSPPLRVVAVVAEPCRLDPALRADVIVLGPSPQAEETLPDMVAELGPHGRVLVVSDFAGPQLLAGALRAGAYGCVTRQTDDDGLLLAIGTVAGGGLHVAPGLTPRLHAELAQPAAATPPALARRETETLRWLAAGLTHGQIARRMDLTEATVSTYVKRIRNKLNVGNKADLTRKAIELGLVHESR</sequence>
<proteinExistence type="predicted"/>
<evidence type="ECO:0000256" key="3">
    <source>
        <dbReference type="ARBA" id="ARBA00023163"/>
    </source>
</evidence>
<organism evidence="7 8">
    <name type="scientific">Streptomyces polygonati</name>
    <dbReference type="NCBI Taxonomy" id="1617087"/>
    <lineage>
        <taxon>Bacteria</taxon>
        <taxon>Bacillati</taxon>
        <taxon>Actinomycetota</taxon>
        <taxon>Actinomycetes</taxon>
        <taxon>Kitasatosporales</taxon>
        <taxon>Streptomycetaceae</taxon>
        <taxon>Streptomyces</taxon>
    </lineage>
</organism>
<keyword evidence="8" id="KW-1185">Reference proteome</keyword>
<dbReference type="InterPro" id="IPR011006">
    <property type="entry name" value="CheY-like_superfamily"/>
</dbReference>
<feature type="domain" description="HTH luxR-type" evidence="5">
    <location>
        <begin position="124"/>
        <end position="189"/>
    </location>
</feature>
<keyword evidence="2 7" id="KW-0238">DNA-binding</keyword>
<keyword evidence="1" id="KW-0805">Transcription regulation</keyword>
<dbReference type="Gene3D" id="3.40.50.2300">
    <property type="match status" value="1"/>
</dbReference>
<evidence type="ECO:0000313" key="8">
    <source>
        <dbReference type="Proteomes" id="UP001595765"/>
    </source>
</evidence>
<dbReference type="InterPro" id="IPR016032">
    <property type="entry name" value="Sig_transdc_resp-reg_C-effctor"/>
</dbReference>
<evidence type="ECO:0000256" key="4">
    <source>
        <dbReference type="PROSITE-ProRule" id="PRU00169"/>
    </source>
</evidence>
<evidence type="ECO:0000259" key="5">
    <source>
        <dbReference type="PROSITE" id="PS50043"/>
    </source>
</evidence>
<dbReference type="PANTHER" id="PTHR43214">
    <property type="entry name" value="TWO-COMPONENT RESPONSE REGULATOR"/>
    <property type="match status" value="1"/>
</dbReference>
<evidence type="ECO:0000256" key="1">
    <source>
        <dbReference type="ARBA" id="ARBA00023015"/>
    </source>
</evidence>
<keyword evidence="3" id="KW-0804">Transcription</keyword>
<comment type="caution">
    <text evidence="4">Lacks conserved residue(s) required for the propagation of feature annotation.</text>
</comment>
<dbReference type="InterPro" id="IPR039420">
    <property type="entry name" value="WalR-like"/>
</dbReference>
<dbReference type="PROSITE" id="PS50110">
    <property type="entry name" value="RESPONSE_REGULATORY"/>
    <property type="match status" value="1"/>
</dbReference>
<comment type="caution">
    <text evidence="7">The sequence shown here is derived from an EMBL/GenBank/DDBJ whole genome shotgun (WGS) entry which is preliminary data.</text>
</comment>
<name>A0ABV8HSJ0_9ACTN</name>
<accession>A0ABV8HSJ0</accession>
<dbReference type="SUPFAM" id="SSF46894">
    <property type="entry name" value="C-terminal effector domain of the bipartite response regulators"/>
    <property type="match status" value="1"/>
</dbReference>
<dbReference type="PANTHER" id="PTHR43214:SF41">
    <property type="entry name" value="NITRATE_NITRITE RESPONSE REGULATOR PROTEIN NARP"/>
    <property type="match status" value="1"/>
</dbReference>
<dbReference type="CDD" id="cd06170">
    <property type="entry name" value="LuxR_C_like"/>
    <property type="match status" value="1"/>
</dbReference>
<dbReference type="EMBL" id="JBHSBB010000014">
    <property type="protein sequence ID" value="MFC4033947.1"/>
    <property type="molecule type" value="Genomic_DNA"/>
</dbReference>
<dbReference type="PROSITE" id="PS50043">
    <property type="entry name" value="HTH_LUXR_2"/>
    <property type="match status" value="1"/>
</dbReference>
<dbReference type="InterPro" id="IPR000792">
    <property type="entry name" value="Tscrpt_reg_LuxR_C"/>
</dbReference>
<evidence type="ECO:0000313" key="7">
    <source>
        <dbReference type="EMBL" id="MFC4033947.1"/>
    </source>
</evidence>
<gene>
    <name evidence="7" type="ORF">ACFO3J_21040</name>
</gene>
<dbReference type="GO" id="GO:0003677">
    <property type="term" value="F:DNA binding"/>
    <property type="evidence" value="ECO:0007669"/>
    <property type="project" value="UniProtKB-KW"/>
</dbReference>
<feature type="domain" description="Response regulatory" evidence="6">
    <location>
        <begin position="1"/>
        <end position="102"/>
    </location>
</feature>
<reference evidence="8" key="1">
    <citation type="journal article" date="2019" name="Int. J. Syst. Evol. Microbiol.">
        <title>The Global Catalogue of Microorganisms (GCM) 10K type strain sequencing project: providing services to taxonomists for standard genome sequencing and annotation.</title>
        <authorList>
            <consortium name="The Broad Institute Genomics Platform"/>
            <consortium name="The Broad Institute Genome Sequencing Center for Infectious Disease"/>
            <person name="Wu L."/>
            <person name="Ma J."/>
        </authorList>
    </citation>
    <scope>NUCLEOTIDE SEQUENCE [LARGE SCALE GENOMIC DNA]</scope>
    <source>
        <strain evidence="8">CGMCC 4.7237</strain>
    </source>
</reference>
<protein>
    <submittedName>
        <fullName evidence="7">DNA-binding response regulator</fullName>
    </submittedName>
</protein>
<dbReference type="InterPro" id="IPR001789">
    <property type="entry name" value="Sig_transdc_resp-reg_receiver"/>
</dbReference>
<dbReference type="PRINTS" id="PR00038">
    <property type="entry name" value="HTHLUXR"/>
</dbReference>
<evidence type="ECO:0000259" key="6">
    <source>
        <dbReference type="PROSITE" id="PS50110"/>
    </source>
</evidence>
<dbReference type="RefSeq" id="WP_386431273.1">
    <property type="nucleotide sequence ID" value="NZ_JBHSBB010000014.1"/>
</dbReference>
<dbReference type="Pfam" id="PF00196">
    <property type="entry name" value="GerE"/>
    <property type="match status" value="1"/>
</dbReference>